<evidence type="ECO:0000313" key="3">
    <source>
        <dbReference type="Proteomes" id="UP000886724"/>
    </source>
</evidence>
<dbReference type="InterPro" id="IPR009288">
    <property type="entry name" value="AIG2-like_dom"/>
</dbReference>
<evidence type="ECO:0000259" key="1">
    <source>
        <dbReference type="Pfam" id="PF06094"/>
    </source>
</evidence>
<dbReference type="EMBL" id="DXET01000006">
    <property type="protein sequence ID" value="HIX80389.1"/>
    <property type="molecule type" value="Genomic_DNA"/>
</dbReference>
<organism evidence="2 3">
    <name type="scientific">Candidatus Erysipelatoclostridium merdavium</name>
    <dbReference type="NCBI Taxonomy" id="2838566"/>
    <lineage>
        <taxon>Bacteria</taxon>
        <taxon>Bacillati</taxon>
        <taxon>Bacillota</taxon>
        <taxon>Erysipelotrichia</taxon>
        <taxon>Erysipelotrichales</taxon>
        <taxon>Erysipelotrichales incertae sedis</taxon>
    </lineage>
</organism>
<sequence length="140" mass="16353">MVKIFVYGTLRKGVYNYERYLKGKDTYRYNGYIKGSLKTIKEKIYPAFLPEGSNLVIGEIHEVDETTAKTLDELECYFGKNNPDNEYNKELLDVYNQDGEKIDQAYVYVFNMTNPINKTIIGDEIECHDYVEHLKNIKAI</sequence>
<dbReference type="AlphaFoldDB" id="A0A9D1XJB7"/>
<dbReference type="InterPro" id="IPR013024">
    <property type="entry name" value="GGCT-like"/>
</dbReference>
<protein>
    <submittedName>
        <fullName evidence="2">Gamma-glutamylcyclotransferase</fullName>
    </submittedName>
</protein>
<proteinExistence type="predicted"/>
<dbReference type="Pfam" id="PF06094">
    <property type="entry name" value="GGACT"/>
    <property type="match status" value="1"/>
</dbReference>
<feature type="domain" description="Gamma-glutamylcyclotransferase AIG2-like" evidence="1">
    <location>
        <begin position="4"/>
        <end position="115"/>
    </location>
</feature>
<dbReference type="Proteomes" id="UP000886724">
    <property type="component" value="Unassembled WGS sequence"/>
</dbReference>
<dbReference type="InterPro" id="IPR036568">
    <property type="entry name" value="GGCT-like_sf"/>
</dbReference>
<reference evidence="2" key="2">
    <citation type="submission" date="2021-04" db="EMBL/GenBank/DDBJ databases">
        <authorList>
            <person name="Gilroy R."/>
        </authorList>
    </citation>
    <scope>NUCLEOTIDE SEQUENCE</scope>
    <source>
        <strain evidence="2">ChiGjej1B1-14440</strain>
    </source>
</reference>
<reference evidence="2" key="1">
    <citation type="journal article" date="2021" name="PeerJ">
        <title>Extensive microbial diversity within the chicken gut microbiome revealed by metagenomics and culture.</title>
        <authorList>
            <person name="Gilroy R."/>
            <person name="Ravi A."/>
            <person name="Getino M."/>
            <person name="Pursley I."/>
            <person name="Horton D.L."/>
            <person name="Alikhan N.F."/>
            <person name="Baker D."/>
            <person name="Gharbi K."/>
            <person name="Hall N."/>
            <person name="Watson M."/>
            <person name="Adriaenssens E.M."/>
            <person name="Foster-Nyarko E."/>
            <person name="Jarju S."/>
            <person name="Secka A."/>
            <person name="Antonio M."/>
            <person name="Oren A."/>
            <person name="Chaudhuri R.R."/>
            <person name="La Ragione R."/>
            <person name="Hildebrand F."/>
            <person name="Pallen M.J."/>
        </authorList>
    </citation>
    <scope>NUCLEOTIDE SEQUENCE</scope>
    <source>
        <strain evidence="2">ChiGjej1B1-14440</strain>
    </source>
</reference>
<gene>
    <name evidence="2" type="ORF">H9980_00225</name>
</gene>
<dbReference type="SUPFAM" id="SSF110857">
    <property type="entry name" value="Gamma-glutamyl cyclotransferase-like"/>
    <property type="match status" value="1"/>
</dbReference>
<name>A0A9D1XJB7_9FIRM</name>
<evidence type="ECO:0000313" key="2">
    <source>
        <dbReference type="EMBL" id="HIX80389.1"/>
    </source>
</evidence>
<dbReference type="Gene3D" id="3.10.490.10">
    <property type="entry name" value="Gamma-glutamyl cyclotransferase-like"/>
    <property type="match status" value="1"/>
</dbReference>
<comment type="caution">
    <text evidence="2">The sequence shown here is derived from an EMBL/GenBank/DDBJ whole genome shotgun (WGS) entry which is preliminary data.</text>
</comment>
<dbReference type="CDD" id="cd06661">
    <property type="entry name" value="GGCT_like"/>
    <property type="match status" value="1"/>
</dbReference>
<accession>A0A9D1XJB7</accession>